<keyword evidence="2" id="KW-0812">Transmembrane</keyword>
<feature type="transmembrane region" description="Helical" evidence="2">
    <location>
        <begin position="1204"/>
        <end position="1232"/>
    </location>
</feature>
<evidence type="ECO:0000256" key="2">
    <source>
        <dbReference type="SAM" id="Phobius"/>
    </source>
</evidence>
<reference evidence="4" key="1">
    <citation type="submission" date="2018-04" db="EMBL/GenBank/DDBJ databases">
        <authorList>
            <person name="Lucker S."/>
            <person name="Sakoula D."/>
        </authorList>
    </citation>
    <scope>NUCLEOTIDE SEQUENCE [LARGE SCALE GENOMIC DNA]</scope>
</reference>
<evidence type="ECO:0000313" key="3">
    <source>
        <dbReference type="EMBL" id="SPP64762.1"/>
    </source>
</evidence>
<accession>A0A330L6G4</accession>
<organism evidence="3 4">
    <name type="scientific">Nitrospira lenta</name>
    <dbReference type="NCBI Taxonomy" id="1436998"/>
    <lineage>
        <taxon>Bacteria</taxon>
        <taxon>Pseudomonadati</taxon>
        <taxon>Nitrospirota</taxon>
        <taxon>Nitrospiria</taxon>
        <taxon>Nitrospirales</taxon>
        <taxon>Nitrospiraceae</taxon>
        <taxon>Nitrospira</taxon>
    </lineage>
</organism>
<protein>
    <recommendedName>
        <fullName evidence="5">Tetratricopeptide repeat protein</fullName>
    </recommendedName>
</protein>
<dbReference type="OrthoDB" id="9767564at2"/>
<keyword evidence="2" id="KW-1133">Transmembrane helix</keyword>
<feature type="region of interest" description="Disordered" evidence="1">
    <location>
        <begin position="404"/>
        <end position="457"/>
    </location>
</feature>
<feature type="compositionally biased region" description="Low complexity" evidence="1">
    <location>
        <begin position="483"/>
        <end position="493"/>
    </location>
</feature>
<dbReference type="InterPro" id="IPR011990">
    <property type="entry name" value="TPR-like_helical_dom_sf"/>
</dbReference>
<dbReference type="InParanoid" id="A0A330L6G4"/>
<name>A0A330L6G4_9BACT</name>
<gene>
    <name evidence="3" type="ORF">NITLEN_20402</name>
</gene>
<evidence type="ECO:0000313" key="4">
    <source>
        <dbReference type="Proteomes" id="UP000248168"/>
    </source>
</evidence>
<evidence type="ECO:0000256" key="1">
    <source>
        <dbReference type="SAM" id="MobiDB-lite"/>
    </source>
</evidence>
<feature type="region of interest" description="Disordered" evidence="1">
    <location>
        <begin position="1629"/>
        <end position="1663"/>
    </location>
</feature>
<feature type="region of interest" description="Disordered" evidence="1">
    <location>
        <begin position="977"/>
        <end position="1033"/>
    </location>
</feature>
<evidence type="ECO:0008006" key="5">
    <source>
        <dbReference type="Google" id="ProtNLM"/>
    </source>
</evidence>
<dbReference type="RefSeq" id="WP_121989099.1">
    <property type="nucleotide sequence ID" value="NZ_OUNR01000012.1"/>
</dbReference>
<proteinExistence type="predicted"/>
<keyword evidence="4" id="KW-1185">Reference proteome</keyword>
<dbReference type="Proteomes" id="UP000248168">
    <property type="component" value="Unassembled WGS sequence"/>
</dbReference>
<dbReference type="EMBL" id="OUNR01000012">
    <property type="protein sequence ID" value="SPP64762.1"/>
    <property type="molecule type" value="Genomic_DNA"/>
</dbReference>
<sequence length="1663" mass="176227">MRADKKIPLKADKKVPSRSHKRGVIGYSKKSALLEDAITQMNAGKYGRSSAALKELLALDPANMEARRLFATLHLRLGSLLPARQAFESLANEALERQDYWLAESLLREYLAAGPRCVPFIEKLGSVYQEKGDALAASEEFAKAIDILIEDPDPDRPALPTELYAKIRELAPASPPAFRLASHFDAQTGELIARVAIAPSLTQDDALAPPMAVESSESAAPSPSTLLADPVSGVMPWDDVSADTSVLSAQSVQPDISDQFASSTVGPLESTAELPAASEAVPLAEEISAPEGASFDRVPVESSLSLSLPISSSESSSPIALQDAAPTSLSPMHEETVGAVRVSPDVEWGVASLPIPQDFVPTSSNEMTHVAEAVQSSQSDVSATVSSPISDTLAASLPCEQVQEATVASPQPDRESLSADFQSAESIVSGAQEDSPIKVMSSDESGGAQEEESSVLAGMGTTLSLATTEEYSPDVAWSAPDMAATEPASSYSPAPEPAQTISDLEEQRSDGLAESVPLPMPWEQAQESPIRVEEFTQEPIVLPEATPDSLLIQRQEVSPPDVSDQISAEAIAPSPELGSLASHDTLSAPTGDVPFSPESLAAPEPSPKIGEFSWASIFNSAWTFGSSSPAPHDSLHYSSPGEPSEFAAPAISQEAVDRPILYEEQTPAISLEVMSESVPMSASDVEPVISRMPEEQAHHASVTIPFADSAPSAPDEVLEECRVVPVELPENVVVPEEPAVAPVYTDERTDAVVSVEISESVSASVSLAEPAVSPISWDQVQDTPAPISSADIAMDSGDPLGEPPAMPVAPIDILDAAVAHDVPQVLAPVEAPAVSLDVRIEESRSLEAVPVESAEPAFRFKDSIRAEEGTPAIGEELQAHHPTVSAIPPADVPSAVSSVLADDHALVHSEEFRIVSQVEPASVAQESIELDAPVLSAAPALAPSLSSESVPPVLPQELLPVLQTLVDQLSVVTNTIPATSAESRSSERASESQEGASEATTLREPSTAPSSAELAANPSSAQMPPAEDGPLSQWKTGEVAVQTHRPSAKKRKHSIEPASEVPAVILPLDDLPAAPADSVSQADSMVIEAIETVVPTPPTVQDKEEWIRTGEAIRFIDPVVAEPVHLMPQASPVPDDESPAASAPSAAASAVDVLFQSSGRHTRIQTAERTVAPKPRPRLSAKLARVRIGLSVLIGSCFSTTRALVASIVGLGVLSVAIVAMAIGAVGLTWLVMEEKPSPAFQSLTTPPQRVMTDSGKNGYLLLLGFEAGATADPVQAGYERKSDAKDGGMAAVCYGENEGVTGANQKNASASVAQDWYRSADPAGQFKVRADSLKDWTSQANVSLGRYRQWLKMPFEDWGYGQAVTPPCAAILFAHRLHVAEGFSQGANPDAGVERLEGDMEAWRTTLSQAKTLPVKVMALQAINDDIAVASGLLGKPDFDGKTLPQITKMLRPLDPVESSMRWPMQSQLVLAAKSYESQLDTDRSEDVPLHVSVASMLPLPKQRRFNDYAEYYESSYKAAGEGRYGAMPKRSAYIKHPATGVMDYVTNPIENIIGIDPLPAWDHYNGLVIDTDAHLRLASLQAWLRRGPQDADLLARIAKAGQRFYDPYTGLPMLVNLKRGVMYSVGHDGKDQDADPQQDVVVSIPSNQPAVASAKTAPKSK</sequence>
<feature type="region of interest" description="Disordered" evidence="1">
    <location>
        <begin position="483"/>
        <end position="512"/>
    </location>
</feature>
<keyword evidence="2" id="KW-0472">Membrane</keyword>
<dbReference type="SUPFAM" id="SSF48452">
    <property type="entry name" value="TPR-like"/>
    <property type="match status" value="1"/>
</dbReference>
<dbReference type="Gene3D" id="1.25.40.10">
    <property type="entry name" value="Tetratricopeptide repeat domain"/>
    <property type="match status" value="1"/>
</dbReference>
<feature type="region of interest" description="Disordered" evidence="1">
    <location>
        <begin position="569"/>
        <end position="590"/>
    </location>
</feature>